<evidence type="ECO:0000313" key="6">
    <source>
        <dbReference type="Proteomes" id="UP000345177"/>
    </source>
</evidence>
<evidence type="ECO:0008006" key="7">
    <source>
        <dbReference type="Google" id="ProtNLM"/>
    </source>
</evidence>
<feature type="compositionally biased region" description="Acidic residues" evidence="4">
    <location>
        <begin position="363"/>
        <end position="374"/>
    </location>
</feature>
<keyword evidence="6" id="KW-1185">Reference proteome</keyword>
<accession>A0A5Q2F1V8</accession>
<dbReference type="PANTHER" id="PTHR38103:SF1">
    <property type="entry name" value="RECOMBINATION-ASSOCIATED PROTEIN RDGC"/>
    <property type="match status" value="1"/>
</dbReference>
<reference evidence="5 6" key="1">
    <citation type="submission" date="2019-09" db="EMBL/GenBank/DDBJ databases">
        <title>Transcriptional response of Serratia to Siphovirus infection.</title>
        <authorList>
            <person name="Malone L.M."/>
            <person name="Fineran P.C."/>
        </authorList>
    </citation>
    <scope>NUCLEOTIDE SEQUENCE [LARGE SCALE GENOMIC DNA]</scope>
</reference>
<name>A0A5Q2F1V8_9CAUD</name>
<dbReference type="InterPro" id="IPR007476">
    <property type="entry name" value="RdgC"/>
</dbReference>
<dbReference type="GeneID" id="62682690"/>
<feature type="region of interest" description="Disordered" evidence="4">
    <location>
        <begin position="352"/>
        <end position="374"/>
    </location>
</feature>
<dbReference type="Pfam" id="PF04381">
    <property type="entry name" value="RdgC"/>
    <property type="match status" value="1"/>
</dbReference>
<sequence>MKTLANFRVYRATVADIQKSNILGLTKLLAGEFSDFDIAEDFEAELRKNRAADPFASNWAKWGFSAPDFFYEDSLVHVANSTLRFQVEKRERLLPGDVLRKAIAEEGRALQDKQEEPLNKKQWAEIKDVVTARLLPKSHIVVKTVPAVMFQSGKDVLLVIFSSSAKICEDIQHLLRGAFGGWPFYPFTNSYAWPVEGFMTGILRGDYRHFEAINTVTLSHPDEGVVTYKDQDLTEHNEPLQEHLNNHYTVKKMAFAYHMDGHKEGDSYTTMKMDAKGGFSAWKLSDVKDMQAREYGQDGMLEATEAYDLIFTRDVNSMVEQIDIAMKKIDDSIEAEEAETTRDDDIAAAHLNGTMHQVTKQDSEDDDAEEEWEL</sequence>
<evidence type="ECO:0000256" key="1">
    <source>
        <dbReference type="ARBA" id="ARBA00004453"/>
    </source>
</evidence>
<dbReference type="EMBL" id="MN505213">
    <property type="protein sequence ID" value="QGF20876.1"/>
    <property type="molecule type" value="Genomic_DNA"/>
</dbReference>
<proteinExistence type="predicted"/>
<dbReference type="RefSeq" id="YP_010000050.1">
    <property type="nucleotide sequence ID" value="NC_053012.1"/>
</dbReference>
<keyword evidence="2" id="KW-0963">Cytoplasm</keyword>
<evidence type="ECO:0000256" key="4">
    <source>
        <dbReference type="SAM" id="MobiDB-lite"/>
    </source>
</evidence>
<dbReference type="GO" id="GO:0000018">
    <property type="term" value="P:regulation of DNA recombination"/>
    <property type="evidence" value="ECO:0007669"/>
    <property type="project" value="TreeGrafter"/>
</dbReference>
<dbReference type="GO" id="GO:0009295">
    <property type="term" value="C:nucleoid"/>
    <property type="evidence" value="ECO:0007669"/>
    <property type="project" value="UniProtKB-SubCell"/>
</dbReference>
<keyword evidence="3" id="KW-0233">DNA recombination</keyword>
<dbReference type="Proteomes" id="UP000345177">
    <property type="component" value="Segment"/>
</dbReference>
<dbReference type="GO" id="GO:0003690">
    <property type="term" value="F:double-stranded DNA binding"/>
    <property type="evidence" value="ECO:0007669"/>
    <property type="project" value="TreeGrafter"/>
</dbReference>
<comment type="subcellular location">
    <subcellularLocation>
        <location evidence="1">Cytoplasm</location>
        <location evidence="1">Nucleoid</location>
    </subcellularLocation>
</comment>
<dbReference type="PANTHER" id="PTHR38103">
    <property type="entry name" value="RECOMBINATION-ASSOCIATED PROTEIN RDGC"/>
    <property type="match status" value="1"/>
</dbReference>
<evidence type="ECO:0000256" key="3">
    <source>
        <dbReference type="ARBA" id="ARBA00023172"/>
    </source>
</evidence>
<protein>
    <recommendedName>
        <fullName evidence="7">Recombination-associated protein RdgC</fullName>
    </recommendedName>
</protein>
<evidence type="ECO:0000313" key="5">
    <source>
        <dbReference type="EMBL" id="QGF20876.1"/>
    </source>
</evidence>
<dbReference type="GO" id="GO:0006310">
    <property type="term" value="P:DNA recombination"/>
    <property type="evidence" value="ECO:0007669"/>
    <property type="project" value="UniProtKB-KW"/>
</dbReference>
<evidence type="ECO:0000256" key="2">
    <source>
        <dbReference type="ARBA" id="ARBA00022490"/>
    </source>
</evidence>
<dbReference type="KEGG" id="vg:62682690"/>
<organism evidence="5 6">
    <name type="scientific">Serratia phage JS26</name>
    <dbReference type="NCBI Taxonomy" id="2315217"/>
    <lineage>
        <taxon>Viruses</taxon>
        <taxon>Duplodnaviria</taxon>
        <taxon>Heunggongvirae</taxon>
        <taxon>Uroviricota</taxon>
        <taxon>Caudoviricetes</taxon>
        <taxon>Casjensviridae</taxon>
        <taxon>Dunedinvirus</taxon>
        <taxon>Dunedinvirus JS26</taxon>
    </lineage>
</organism>